<name>A0A3D8P1G7_9THEO</name>
<keyword evidence="1" id="KW-0472">Membrane</keyword>
<dbReference type="AlphaFoldDB" id="A0A3D8P1G7"/>
<dbReference type="Proteomes" id="UP000256329">
    <property type="component" value="Unassembled WGS sequence"/>
</dbReference>
<evidence type="ECO:0000256" key="1">
    <source>
        <dbReference type="SAM" id="Phobius"/>
    </source>
</evidence>
<gene>
    <name evidence="2" type="ORF">DXX99_09530</name>
</gene>
<sequence length="93" mass="10776">MGRDVVDTIGGIIFLAMGLFFTVFYRKCAREAVMFQNKVFFGLLRKLLYMLFRIRIRELGEFEEKIGRVAYLLAGIVSIVFGLLILFGVIKFR</sequence>
<reference evidence="2 3" key="1">
    <citation type="submission" date="2018-08" db="EMBL/GenBank/DDBJ databases">
        <title>Form III RuBisCO-mediated autotrophy in Thermodesulfobium bacteria.</title>
        <authorList>
            <person name="Toshchakov S.V."/>
            <person name="Kublanov I.V."/>
            <person name="Frolov E."/>
            <person name="Bonch-Osmolovskaya E.A."/>
            <person name="Tourova T.P."/>
            <person name="Chernych N.A."/>
            <person name="Lebedinsky A.V."/>
        </authorList>
    </citation>
    <scope>NUCLEOTIDE SEQUENCE [LARGE SCALE GENOMIC DNA]</scope>
    <source>
        <strain evidence="2 3">SR</strain>
    </source>
</reference>
<protein>
    <submittedName>
        <fullName evidence="2">Uncharacterized protein</fullName>
    </submittedName>
</protein>
<evidence type="ECO:0000313" key="3">
    <source>
        <dbReference type="Proteomes" id="UP000256329"/>
    </source>
</evidence>
<evidence type="ECO:0000313" key="2">
    <source>
        <dbReference type="EMBL" id="RDV81271.1"/>
    </source>
</evidence>
<keyword evidence="1" id="KW-1133">Transmembrane helix</keyword>
<keyword evidence="3" id="KW-1185">Reference proteome</keyword>
<accession>A0A3D8P1G7</accession>
<proteinExistence type="predicted"/>
<organism evidence="2 3">
    <name type="scientific">Ammonifex thiophilus</name>
    <dbReference type="NCBI Taxonomy" id="444093"/>
    <lineage>
        <taxon>Bacteria</taxon>
        <taxon>Bacillati</taxon>
        <taxon>Bacillota</taxon>
        <taxon>Clostridia</taxon>
        <taxon>Thermoanaerobacterales</taxon>
        <taxon>Thermoanaerobacteraceae</taxon>
        <taxon>Ammonifex</taxon>
    </lineage>
</organism>
<dbReference type="EMBL" id="QSLN01000020">
    <property type="protein sequence ID" value="RDV81271.1"/>
    <property type="molecule type" value="Genomic_DNA"/>
</dbReference>
<feature type="transmembrane region" description="Helical" evidence="1">
    <location>
        <begin position="68"/>
        <end position="90"/>
    </location>
</feature>
<dbReference type="RefSeq" id="WP_115793256.1">
    <property type="nucleotide sequence ID" value="NZ_QSLN01000020.1"/>
</dbReference>
<keyword evidence="1" id="KW-0812">Transmembrane</keyword>
<comment type="caution">
    <text evidence="2">The sequence shown here is derived from an EMBL/GenBank/DDBJ whole genome shotgun (WGS) entry which is preliminary data.</text>
</comment>
<feature type="transmembrane region" description="Helical" evidence="1">
    <location>
        <begin position="6"/>
        <end position="25"/>
    </location>
</feature>